<dbReference type="RefSeq" id="XP_047767939.1">
    <property type="nucleotide sequence ID" value="XM_047912092.1"/>
</dbReference>
<protein>
    <submittedName>
        <fullName evidence="2">Uncharacterized protein</fullName>
    </submittedName>
</protein>
<proteinExistence type="predicted"/>
<evidence type="ECO:0000256" key="1">
    <source>
        <dbReference type="SAM" id="MobiDB-lite"/>
    </source>
</evidence>
<dbReference type="GeneID" id="71992822"/>
<organism evidence="2 3">
    <name type="scientific">Passalora fulva</name>
    <name type="common">Tomato leaf mold</name>
    <name type="synonym">Cladosporium fulvum</name>
    <dbReference type="NCBI Taxonomy" id="5499"/>
    <lineage>
        <taxon>Eukaryota</taxon>
        <taxon>Fungi</taxon>
        <taxon>Dikarya</taxon>
        <taxon>Ascomycota</taxon>
        <taxon>Pezizomycotina</taxon>
        <taxon>Dothideomycetes</taxon>
        <taxon>Dothideomycetidae</taxon>
        <taxon>Mycosphaerellales</taxon>
        <taxon>Mycosphaerellaceae</taxon>
        <taxon>Fulvia</taxon>
    </lineage>
</organism>
<dbReference type="AlphaFoldDB" id="A0A9Q8UV37"/>
<feature type="region of interest" description="Disordered" evidence="1">
    <location>
        <begin position="43"/>
        <end position="158"/>
    </location>
</feature>
<feature type="compositionally biased region" description="Basic and acidic residues" evidence="1">
    <location>
        <begin position="87"/>
        <end position="106"/>
    </location>
</feature>
<dbReference type="KEGG" id="ffu:CLAFUR5_12944"/>
<reference evidence="2" key="2">
    <citation type="journal article" date="2022" name="Microb. Genom.">
        <title>A chromosome-scale genome assembly of the tomato pathogen Cladosporium fulvum reveals a compartmentalized genome architecture and the presence of a dispensable chromosome.</title>
        <authorList>
            <person name="Zaccaron A.Z."/>
            <person name="Chen L.H."/>
            <person name="Samaras A."/>
            <person name="Stergiopoulos I."/>
        </authorList>
    </citation>
    <scope>NUCLEOTIDE SEQUENCE</scope>
    <source>
        <strain evidence="2">Race5_Kim</strain>
    </source>
</reference>
<reference evidence="2" key="1">
    <citation type="submission" date="2021-12" db="EMBL/GenBank/DDBJ databases">
        <authorList>
            <person name="Zaccaron A."/>
            <person name="Stergiopoulos I."/>
        </authorList>
    </citation>
    <scope>NUCLEOTIDE SEQUENCE</scope>
    <source>
        <strain evidence="2">Race5_Kim</strain>
    </source>
</reference>
<dbReference type="EMBL" id="CP090173">
    <property type="protein sequence ID" value="UJO23573.1"/>
    <property type="molecule type" value="Genomic_DNA"/>
</dbReference>
<evidence type="ECO:0000313" key="2">
    <source>
        <dbReference type="EMBL" id="UJO23573.1"/>
    </source>
</evidence>
<feature type="compositionally biased region" description="Basic and acidic residues" evidence="1">
    <location>
        <begin position="139"/>
        <end position="152"/>
    </location>
</feature>
<gene>
    <name evidence="2" type="ORF">CLAFUR5_12944</name>
</gene>
<accession>A0A9Q8UV37</accession>
<dbReference type="OrthoDB" id="10491028at2759"/>
<feature type="compositionally biased region" description="Basic and acidic residues" evidence="1">
    <location>
        <begin position="58"/>
        <end position="76"/>
    </location>
</feature>
<keyword evidence="3" id="KW-1185">Reference proteome</keyword>
<sequence length="158" mass="18019">MGNKLSTEEPQHVKALKLKPNVLKEPAFQHYTAGWREAEFDDDAEEFFFKQPPDYDSGNEKEGTTNYRYDGHAREDDAQDLQIQPGRLEDRSSPHQDRARKERRPFPSEGRCTPMKASETASDRCNRCRPTADAGQQEDILRQEDTSARKASCETAGV</sequence>
<evidence type="ECO:0000313" key="3">
    <source>
        <dbReference type="Proteomes" id="UP000756132"/>
    </source>
</evidence>
<dbReference type="Proteomes" id="UP000756132">
    <property type="component" value="Chromosome 11"/>
</dbReference>
<name>A0A9Q8UV37_PASFU</name>
<dbReference type="OMA" id="HEHETIT"/>